<dbReference type="FunFam" id="3.40.50.300:FF:000287">
    <property type="entry name" value="Multidrug ABC transporter ATP-binding protein"/>
    <property type="match status" value="1"/>
</dbReference>
<dbReference type="SUPFAM" id="SSF52540">
    <property type="entry name" value="P-loop containing nucleoside triphosphate hydrolases"/>
    <property type="match status" value="1"/>
</dbReference>
<dbReference type="InterPro" id="IPR003593">
    <property type="entry name" value="AAA+_ATPase"/>
</dbReference>
<dbReference type="Pfam" id="PF00005">
    <property type="entry name" value="ABC_tran"/>
    <property type="match status" value="1"/>
</dbReference>
<dbReference type="GO" id="GO:0015421">
    <property type="term" value="F:ABC-type oligopeptide transporter activity"/>
    <property type="evidence" value="ECO:0007669"/>
    <property type="project" value="TreeGrafter"/>
</dbReference>
<keyword evidence="11" id="KW-1185">Reference proteome</keyword>
<keyword evidence="2" id="KW-0813">Transport</keyword>
<evidence type="ECO:0000256" key="2">
    <source>
        <dbReference type="ARBA" id="ARBA00022448"/>
    </source>
</evidence>
<dbReference type="PROSITE" id="PS50893">
    <property type="entry name" value="ABC_TRANSPORTER_2"/>
    <property type="match status" value="1"/>
</dbReference>
<organism evidence="10 11">
    <name type="scientific">Geodia barretti</name>
    <name type="common">Barrett's horny sponge</name>
    <dbReference type="NCBI Taxonomy" id="519541"/>
    <lineage>
        <taxon>Eukaryota</taxon>
        <taxon>Metazoa</taxon>
        <taxon>Porifera</taxon>
        <taxon>Demospongiae</taxon>
        <taxon>Heteroscleromorpha</taxon>
        <taxon>Tetractinellida</taxon>
        <taxon>Astrophorina</taxon>
        <taxon>Geodiidae</taxon>
        <taxon>Geodia</taxon>
    </lineage>
</organism>
<dbReference type="InterPro" id="IPR027417">
    <property type="entry name" value="P-loop_NTPase"/>
</dbReference>
<dbReference type="Proteomes" id="UP001174909">
    <property type="component" value="Unassembled WGS sequence"/>
</dbReference>
<evidence type="ECO:0000313" key="11">
    <source>
        <dbReference type="Proteomes" id="UP001174909"/>
    </source>
</evidence>
<gene>
    <name evidence="10" type="ORF">GBAR_LOCUS7468</name>
</gene>
<reference evidence="10" key="1">
    <citation type="submission" date="2023-03" db="EMBL/GenBank/DDBJ databases">
        <authorList>
            <person name="Steffen K."/>
            <person name="Cardenas P."/>
        </authorList>
    </citation>
    <scope>NUCLEOTIDE SEQUENCE</scope>
</reference>
<dbReference type="PROSITE" id="PS00211">
    <property type="entry name" value="ABC_TRANSPORTER_1"/>
    <property type="match status" value="1"/>
</dbReference>
<dbReference type="GO" id="GO:0005743">
    <property type="term" value="C:mitochondrial inner membrane"/>
    <property type="evidence" value="ECO:0007669"/>
    <property type="project" value="TreeGrafter"/>
</dbReference>
<comment type="similarity">
    <text evidence="8">Belongs to the ABC transporter superfamily. ABCB family. Heavy Metal importer (TC 3.A.1.210) subfamily.</text>
</comment>
<dbReference type="Gene3D" id="1.20.1560.10">
    <property type="entry name" value="ABC transporter type 1, transmembrane domain"/>
    <property type="match status" value="1"/>
</dbReference>
<evidence type="ECO:0000256" key="1">
    <source>
        <dbReference type="ARBA" id="ARBA00004141"/>
    </source>
</evidence>
<keyword evidence="5 10" id="KW-0067">ATP-binding</keyword>
<name>A0AA35RJ11_GEOBA</name>
<dbReference type="SMART" id="SM00382">
    <property type="entry name" value="AAA"/>
    <property type="match status" value="1"/>
</dbReference>
<comment type="subcellular location">
    <subcellularLocation>
        <location evidence="1">Membrane</location>
        <topology evidence="1">Multi-pass membrane protein</topology>
    </subcellularLocation>
</comment>
<keyword evidence="3" id="KW-0812">Transmembrane</keyword>
<proteinExistence type="inferred from homology"/>
<evidence type="ECO:0000256" key="4">
    <source>
        <dbReference type="ARBA" id="ARBA00022741"/>
    </source>
</evidence>
<dbReference type="InterPro" id="IPR003439">
    <property type="entry name" value="ABC_transporter-like_ATP-bd"/>
</dbReference>
<evidence type="ECO:0000259" key="9">
    <source>
        <dbReference type="PROSITE" id="PS50893"/>
    </source>
</evidence>
<dbReference type="GO" id="GO:0005524">
    <property type="term" value="F:ATP binding"/>
    <property type="evidence" value="ECO:0007669"/>
    <property type="project" value="UniProtKB-KW"/>
</dbReference>
<evidence type="ECO:0000313" key="10">
    <source>
        <dbReference type="EMBL" id="CAI8011598.1"/>
    </source>
</evidence>
<dbReference type="PANTHER" id="PTHR43394:SF1">
    <property type="entry name" value="ATP-BINDING CASSETTE SUB-FAMILY B MEMBER 10, MITOCHONDRIAL"/>
    <property type="match status" value="1"/>
</dbReference>
<evidence type="ECO:0000256" key="8">
    <source>
        <dbReference type="ARBA" id="ARBA00024363"/>
    </source>
</evidence>
<keyword evidence="7" id="KW-0472">Membrane</keyword>
<dbReference type="AlphaFoldDB" id="A0AA35RJ11"/>
<dbReference type="InterPro" id="IPR017871">
    <property type="entry name" value="ABC_transporter-like_CS"/>
</dbReference>
<dbReference type="EMBL" id="CASHTH010001113">
    <property type="protein sequence ID" value="CAI8011598.1"/>
    <property type="molecule type" value="Genomic_DNA"/>
</dbReference>
<dbReference type="GO" id="GO:0016887">
    <property type="term" value="F:ATP hydrolysis activity"/>
    <property type="evidence" value="ECO:0007669"/>
    <property type="project" value="InterPro"/>
</dbReference>
<feature type="domain" description="ABC transporter" evidence="9">
    <location>
        <begin position="45"/>
        <end position="279"/>
    </location>
</feature>
<keyword evidence="4" id="KW-0547">Nucleotide-binding</keyword>
<protein>
    <submittedName>
        <fullName evidence="10">Uncharacterized ABC transporter ATP-binding protein YknU</fullName>
    </submittedName>
</protein>
<dbReference type="PANTHER" id="PTHR43394">
    <property type="entry name" value="ATP-DEPENDENT PERMEASE MDL1, MITOCHONDRIAL"/>
    <property type="match status" value="1"/>
</dbReference>
<evidence type="ECO:0000256" key="3">
    <source>
        <dbReference type="ARBA" id="ARBA00022692"/>
    </source>
</evidence>
<evidence type="ECO:0000256" key="6">
    <source>
        <dbReference type="ARBA" id="ARBA00022989"/>
    </source>
</evidence>
<comment type="caution">
    <text evidence="10">The sequence shown here is derived from an EMBL/GenBank/DDBJ whole genome shotgun (WGS) entry which is preliminary data.</text>
</comment>
<accession>A0AA35RJ11</accession>
<dbReference type="Gene3D" id="3.40.50.300">
    <property type="entry name" value="P-loop containing nucleotide triphosphate hydrolases"/>
    <property type="match status" value="1"/>
</dbReference>
<dbReference type="InterPro" id="IPR036640">
    <property type="entry name" value="ABC1_TM_sf"/>
</dbReference>
<dbReference type="GO" id="GO:0090374">
    <property type="term" value="P:oligopeptide export from mitochondrion"/>
    <property type="evidence" value="ECO:0007669"/>
    <property type="project" value="TreeGrafter"/>
</dbReference>
<evidence type="ECO:0000256" key="7">
    <source>
        <dbReference type="ARBA" id="ARBA00023136"/>
    </source>
</evidence>
<keyword evidence="6" id="KW-1133">Transmembrane helix</keyword>
<sequence>MAGFIINSFSRAISSGRRLFDVLDSSSPVSERENAIELERAQGTVRFENVSFSYDPSVPALRNVDIEAKRNRVVAILGAPGSGKSTIVNLLPRFYEVDDGRITIDGTDIRDVTLESLRQNVGIVQQDVFLFSATIRENIAYGATDATLEDVIMAAKVAQLHDHIISLPGGYDTWVGERGTTLSGGQRQRLSIARSVLIDPPILILDDSTSSVDVETERLIHAAMVAVMKGRTTFVIAHRLSTVRDADHIIVLDRGRIVEQGSHEQLDAVGGIYHEILELQLRPQEEMMLDVALTSETTVGRA</sequence>
<evidence type="ECO:0000256" key="5">
    <source>
        <dbReference type="ARBA" id="ARBA00022840"/>
    </source>
</evidence>
<dbReference type="InterPro" id="IPR039421">
    <property type="entry name" value="Type_1_exporter"/>
</dbReference>